<reference evidence="1 2" key="1">
    <citation type="journal article" date="2014" name="Genome Announc.">
        <title>Draft Genome Sequence of Magnetospirillum sp. Strain SO-1, a Freshwater Magnetotactic Bacterium Isolated from the Ol'khovka River, Russia.</title>
        <authorList>
            <person name="Grouzdev D.S."/>
            <person name="Dziuba M.V."/>
            <person name="Sukhacheva M.S."/>
            <person name="Mardanov A.V."/>
            <person name="Beletskiy A.V."/>
            <person name="Kuznetsov B.B."/>
            <person name="Skryabin K.G."/>
        </authorList>
    </citation>
    <scope>NUCLEOTIDE SEQUENCE [LARGE SCALE GENOMIC DNA]</scope>
    <source>
        <strain evidence="1 2">SO-1</strain>
    </source>
</reference>
<name>M2Z608_9PROT</name>
<dbReference type="Proteomes" id="UP000011744">
    <property type="component" value="Unassembled WGS sequence"/>
</dbReference>
<sequence>MAMGGKDWTTEARRLLASAAGSNDNRQISQAAPTIIFQAPVTVLNLTMESGLDAQRKTLIHRLEGFLAGEGEKVEEAFRGELKRAFGTDAVADLQDTQLADLVAGFNTMLRFARLLSGAP</sequence>
<accession>M2Z608</accession>
<dbReference type="STRING" id="1244869.H261_11994"/>
<organism evidence="1 2">
    <name type="scientific">Paramagnetospirillum caucaseum</name>
    <dbReference type="NCBI Taxonomy" id="1244869"/>
    <lineage>
        <taxon>Bacteria</taxon>
        <taxon>Pseudomonadati</taxon>
        <taxon>Pseudomonadota</taxon>
        <taxon>Alphaproteobacteria</taxon>
        <taxon>Rhodospirillales</taxon>
        <taxon>Magnetospirillaceae</taxon>
        <taxon>Paramagnetospirillum</taxon>
    </lineage>
</organism>
<evidence type="ECO:0000313" key="1">
    <source>
        <dbReference type="EMBL" id="EME69755.1"/>
    </source>
</evidence>
<comment type="caution">
    <text evidence="1">The sequence shown here is derived from an EMBL/GenBank/DDBJ whole genome shotgun (WGS) entry which is preliminary data.</text>
</comment>
<dbReference type="PATRIC" id="fig|1244869.3.peg.2419"/>
<proteinExistence type="predicted"/>
<evidence type="ECO:0000313" key="2">
    <source>
        <dbReference type="Proteomes" id="UP000011744"/>
    </source>
</evidence>
<protein>
    <submittedName>
        <fullName evidence="1">Uncharacterized protein</fullName>
    </submittedName>
</protein>
<dbReference type="AlphaFoldDB" id="M2Z608"/>
<keyword evidence="2" id="KW-1185">Reference proteome</keyword>
<gene>
    <name evidence="1" type="ORF">H261_11994</name>
</gene>
<dbReference type="EMBL" id="AONQ01000028">
    <property type="protein sequence ID" value="EME69755.1"/>
    <property type="molecule type" value="Genomic_DNA"/>
</dbReference>